<evidence type="ECO:0000313" key="4">
    <source>
        <dbReference type="Ensembl" id="ENSOKIP00005069533.1"/>
    </source>
</evidence>
<dbReference type="Gene3D" id="2.60.40.60">
    <property type="entry name" value="Cadherins"/>
    <property type="match status" value="1"/>
</dbReference>
<name>A0A8C7MPU7_ONCKI</name>
<dbReference type="InterPro" id="IPR002126">
    <property type="entry name" value="Cadherin-like_dom"/>
</dbReference>
<dbReference type="Ensembl" id="ENSOKIT00005073963.1">
    <property type="protein sequence ID" value="ENSOKIP00005069533.1"/>
    <property type="gene ID" value="ENSOKIG00005029878.1"/>
</dbReference>
<dbReference type="GeneTree" id="ENSGT00980000200289"/>
<feature type="chain" id="PRO_5034164543" description="Cadherin domain-containing protein" evidence="2">
    <location>
        <begin position="23"/>
        <end position="144"/>
    </location>
</feature>
<accession>A0A8C7MPU7</accession>
<reference evidence="4" key="1">
    <citation type="submission" date="2025-08" db="UniProtKB">
        <authorList>
            <consortium name="Ensembl"/>
        </authorList>
    </citation>
    <scope>IDENTIFICATION</scope>
</reference>
<proteinExistence type="predicted"/>
<dbReference type="GO" id="GO:0007156">
    <property type="term" value="P:homophilic cell adhesion via plasma membrane adhesion molecules"/>
    <property type="evidence" value="ECO:0007669"/>
    <property type="project" value="InterPro"/>
</dbReference>
<keyword evidence="2" id="KW-0732">Signal</keyword>
<keyword evidence="5" id="KW-1185">Reference proteome</keyword>
<organism evidence="4 5">
    <name type="scientific">Oncorhynchus kisutch</name>
    <name type="common">Coho salmon</name>
    <name type="synonym">Salmo kisutch</name>
    <dbReference type="NCBI Taxonomy" id="8019"/>
    <lineage>
        <taxon>Eukaryota</taxon>
        <taxon>Metazoa</taxon>
        <taxon>Chordata</taxon>
        <taxon>Craniata</taxon>
        <taxon>Vertebrata</taxon>
        <taxon>Euteleostomi</taxon>
        <taxon>Actinopterygii</taxon>
        <taxon>Neopterygii</taxon>
        <taxon>Teleostei</taxon>
        <taxon>Protacanthopterygii</taxon>
        <taxon>Salmoniformes</taxon>
        <taxon>Salmonidae</taxon>
        <taxon>Salmoninae</taxon>
        <taxon>Oncorhynchus</taxon>
    </lineage>
</organism>
<protein>
    <recommendedName>
        <fullName evidence="3">Cadherin domain-containing protein</fullName>
    </recommendedName>
</protein>
<sequence>MDKDFQLLLSLTLGMWMIRGLAPEVSLIGLPGTARLAENSKAGTVTYSFQVALSPGASLASGYPRILNSDPLTNQFTVSMINTNKAQVTVTGTTNLDFETSPNSFVLQILAVDSTKDLALQRLTVILTDVNEPPVFLDEGTVCV</sequence>
<dbReference type="GO" id="GO:0016020">
    <property type="term" value="C:membrane"/>
    <property type="evidence" value="ECO:0007669"/>
    <property type="project" value="InterPro"/>
</dbReference>
<reference evidence="4" key="2">
    <citation type="submission" date="2025-09" db="UniProtKB">
        <authorList>
            <consortium name="Ensembl"/>
        </authorList>
    </citation>
    <scope>IDENTIFICATION</scope>
</reference>
<dbReference type="AlphaFoldDB" id="A0A8C7MPU7"/>
<dbReference type="Proteomes" id="UP000694557">
    <property type="component" value="Unassembled WGS sequence"/>
</dbReference>
<dbReference type="PROSITE" id="PS50268">
    <property type="entry name" value="CADHERIN_2"/>
    <property type="match status" value="1"/>
</dbReference>
<evidence type="ECO:0000313" key="5">
    <source>
        <dbReference type="Proteomes" id="UP000694557"/>
    </source>
</evidence>
<evidence type="ECO:0000256" key="2">
    <source>
        <dbReference type="SAM" id="SignalP"/>
    </source>
</evidence>
<keyword evidence="1" id="KW-0106">Calcium</keyword>
<feature type="domain" description="Cadherin" evidence="3">
    <location>
        <begin position="65"/>
        <end position="136"/>
    </location>
</feature>
<evidence type="ECO:0000256" key="1">
    <source>
        <dbReference type="PROSITE-ProRule" id="PRU00043"/>
    </source>
</evidence>
<feature type="signal peptide" evidence="2">
    <location>
        <begin position="1"/>
        <end position="22"/>
    </location>
</feature>
<evidence type="ECO:0000259" key="3">
    <source>
        <dbReference type="PROSITE" id="PS50268"/>
    </source>
</evidence>
<dbReference type="GO" id="GO:0005509">
    <property type="term" value="F:calcium ion binding"/>
    <property type="evidence" value="ECO:0007669"/>
    <property type="project" value="UniProtKB-UniRule"/>
</dbReference>